<gene>
    <name evidence="3" type="ORF">C811_01172</name>
</gene>
<keyword evidence="4" id="KW-1185">Reference proteome</keyword>
<keyword evidence="2" id="KW-0472">Membrane</keyword>
<accession>R9KX16</accession>
<reference evidence="3 4" key="1">
    <citation type="submission" date="2013-04" db="EMBL/GenBank/DDBJ databases">
        <title>The Genome Sequence of Enterorhabdus caecimuris B7.</title>
        <authorList>
            <consortium name="The Broad Institute Genomics Platform"/>
            <consortium name="The Broad Institute Genome Sequencing Center for Infectious Disease"/>
            <person name="Earl A."/>
            <person name="Xavier R."/>
            <person name="Elson C."/>
            <person name="Duck W."/>
            <person name="Walker B."/>
            <person name="Young S."/>
            <person name="Zeng Q."/>
            <person name="Gargeya S."/>
            <person name="Fitzgerald M."/>
            <person name="Haas B."/>
            <person name="Abouelleil A."/>
            <person name="Allen A.W."/>
            <person name="Alvarado L."/>
            <person name="Arachchi H.M."/>
            <person name="Berlin A.M."/>
            <person name="Chapman S.B."/>
            <person name="Gainer-Dewar J."/>
            <person name="Goldberg J."/>
            <person name="Griggs A."/>
            <person name="Gujja S."/>
            <person name="Hansen M."/>
            <person name="Howarth C."/>
            <person name="Imamovic A."/>
            <person name="Ireland A."/>
            <person name="Larimer J."/>
            <person name="McCowan C."/>
            <person name="Murphy C."/>
            <person name="Pearson M."/>
            <person name="Poon T.W."/>
            <person name="Priest M."/>
            <person name="Roberts A."/>
            <person name="Saif S."/>
            <person name="Shea T."/>
            <person name="Sisk P."/>
            <person name="Sykes S."/>
            <person name="Wortman J."/>
            <person name="Nusbaum C."/>
            <person name="Birren B."/>
        </authorList>
    </citation>
    <scope>NUCLEOTIDE SEQUENCE [LARGE SCALE GENOMIC DNA]</scope>
    <source>
        <strain evidence="3 4">B7</strain>
    </source>
</reference>
<proteinExistence type="predicted"/>
<dbReference type="STRING" id="1235794.C811_01172"/>
<feature type="compositionally biased region" description="Low complexity" evidence="1">
    <location>
        <begin position="113"/>
        <end position="131"/>
    </location>
</feature>
<organism evidence="3 4">
    <name type="scientific">Adlercreutzia caecimuris B7</name>
    <dbReference type="NCBI Taxonomy" id="1235794"/>
    <lineage>
        <taxon>Bacteria</taxon>
        <taxon>Bacillati</taxon>
        <taxon>Actinomycetota</taxon>
        <taxon>Coriobacteriia</taxon>
        <taxon>Eggerthellales</taxon>
        <taxon>Eggerthellaceae</taxon>
        <taxon>Adlercreutzia</taxon>
    </lineage>
</organism>
<dbReference type="EMBL" id="ASSY01000008">
    <property type="protein sequence ID" value="EOS50756.1"/>
    <property type="molecule type" value="Genomic_DNA"/>
</dbReference>
<dbReference type="Proteomes" id="UP000014204">
    <property type="component" value="Unassembled WGS sequence"/>
</dbReference>
<dbReference type="AlphaFoldDB" id="R9KX16"/>
<evidence type="ECO:0000256" key="2">
    <source>
        <dbReference type="SAM" id="Phobius"/>
    </source>
</evidence>
<feature type="region of interest" description="Disordered" evidence="1">
    <location>
        <begin position="104"/>
        <end position="136"/>
    </location>
</feature>
<dbReference type="OrthoDB" id="1864001at2"/>
<dbReference type="HOGENOM" id="CLU_1493992_0_0_11"/>
<keyword evidence="2" id="KW-0812">Transmembrane</keyword>
<feature type="transmembrane region" description="Helical" evidence="2">
    <location>
        <begin position="9"/>
        <end position="27"/>
    </location>
</feature>
<sequence length="180" mass="19217">MNIENLSPGTIRTLAGAVLILLGIVTANVYSPIVGLALIALGIIAIWCVIETGKQKEVLKAYRALIRKGESLNLTLFAESVGMEQEEVKRCLVELSRQKKIPPLKFVNHPEGPQAQRQSPAQSAPSNPSSAKTSSAGQVYAAEDVQSLLTAVRCRGCGATAQIRRGEVAECEHCGNPLTI</sequence>
<keyword evidence="2" id="KW-1133">Transmembrane helix</keyword>
<dbReference type="GeneID" id="82190718"/>
<dbReference type="RefSeq" id="WP_016309382.1">
    <property type="nucleotide sequence ID" value="NZ_KE159646.1"/>
</dbReference>
<evidence type="ECO:0000313" key="3">
    <source>
        <dbReference type="EMBL" id="EOS50756.1"/>
    </source>
</evidence>
<protein>
    <submittedName>
        <fullName evidence="3">Uncharacterized protein</fullName>
    </submittedName>
</protein>
<comment type="caution">
    <text evidence="3">The sequence shown here is derived from an EMBL/GenBank/DDBJ whole genome shotgun (WGS) entry which is preliminary data.</text>
</comment>
<evidence type="ECO:0000256" key="1">
    <source>
        <dbReference type="SAM" id="MobiDB-lite"/>
    </source>
</evidence>
<evidence type="ECO:0000313" key="4">
    <source>
        <dbReference type="Proteomes" id="UP000014204"/>
    </source>
</evidence>
<name>R9KX16_9ACTN</name>